<evidence type="ECO:0000256" key="10">
    <source>
        <dbReference type="ARBA" id="ARBA00023136"/>
    </source>
</evidence>
<keyword evidence="8 11" id="KW-1133">Transmembrane helix</keyword>
<evidence type="ECO:0000259" key="12">
    <source>
        <dbReference type="Pfam" id="PF01435"/>
    </source>
</evidence>
<keyword evidence="3" id="KW-0645">Protease</keyword>
<evidence type="ECO:0000256" key="2">
    <source>
        <dbReference type="ARBA" id="ARBA00022475"/>
    </source>
</evidence>
<dbReference type="InterPro" id="IPR001915">
    <property type="entry name" value="Peptidase_M48"/>
</dbReference>
<dbReference type="EMBL" id="BARW01001643">
    <property type="protein sequence ID" value="GAI62030.1"/>
    <property type="molecule type" value="Genomic_DNA"/>
</dbReference>
<accession>X1RFW1</accession>
<evidence type="ECO:0000256" key="5">
    <source>
        <dbReference type="ARBA" id="ARBA00022723"/>
    </source>
</evidence>
<comment type="caution">
    <text evidence="13">The sequence shown here is derived from an EMBL/GenBank/DDBJ whole genome shotgun (WGS) entry which is preliminary data.</text>
</comment>
<feature type="transmembrane region" description="Helical" evidence="11">
    <location>
        <begin position="6"/>
        <end position="26"/>
    </location>
</feature>
<evidence type="ECO:0000256" key="3">
    <source>
        <dbReference type="ARBA" id="ARBA00022670"/>
    </source>
</evidence>
<feature type="transmembrane region" description="Helical" evidence="11">
    <location>
        <begin position="108"/>
        <end position="130"/>
    </location>
</feature>
<dbReference type="PANTHER" id="PTHR43221:SF2">
    <property type="entry name" value="PROTEASE HTPX HOMOLOG"/>
    <property type="match status" value="1"/>
</dbReference>
<dbReference type="GO" id="GO:0006508">
    <property type="term" value="P:proteolysis"/>
    <property type="evidence" value="ECO:0007669"/>
    <property type="project" value="UniProtKB-KW"/>
</dbReference>
<keyword evidence="7" id="KW-0862">Zinc</keyword>
<sequence length="331" mass="37892">MNVYVILIAINWVIYFLSGPILDFMLGIKPFEDKRLLGLINDVKSNIGIKGRVKVGFGKYPILNAMAYGSIFDKRIALIAEDYEQVPEDEVKGIVAHELAHTKGKHTLILTFITTGDLIFRMLFGVPATYYDYTFGNPQLPFISFILLNLLIYLILFMFVRILEGKADLKTKKIGYAKELVKALYNLESFYATGREFGLNTMLLCDEKITKNNEILNYLDTADYINRSIIKPKRLSLVSNIINSHPPTYHRIAAILDDKLKPTKETLLPIICLKKSKQKYYAKLFEDARIKFKVIANEKFKEYFHIGDISPFVMKKISLSINSLIKPIELG</sequence>
<protein>
    <recommendedName>
        <fullName evidence="12">Peptidase M48 domain-containing protein</fullName>
    </recommendedName>
</protein>
<proteinExistence type="predicted"/>
<evidence type="ECO:0000256" key="11">
    <source>
        <dbReference type="SAM" id="Phobius"/>
    </source>
</evidence>
<dbReference type="Gene3D" id="3.30.2010.10">
    <property type="entry name" value="Metalloproteases ('zincins'), catalytic domain"/>
    <property type="match status" value="1"/>
</dbReference>
<name>X1RFW1_9ZZZZ</name>
<dbReference type="Pfam" id="PF01435">
    <property type="entry name" value="Peptidase_M48"/>
    <property type="match status" value="1"/>
</dbReference>
<keyword evidence="10 11" id="KW-0472">Membrane</keyword>
<dbReference type="InterPro" id="IPR050083">
    <property type="entry name" value="HtpX_protease"/>
</dbReference>
<evidence type="ECO:0000256" key="7">
    <source>
        <dbReference type="ARBA" id="ARBA00022833"/>
    </source>
</evidence>
<feature type="domain" description="Peptidase M48" evidence="12">
    <location>
        <begin position="38"/>
        <end position="256"/>
    </location>
</feature>
<evidence type="ECO:0000256" key="1">
    <source>
        <dbReference type="ARBA" id="ARBA00001947"/>
    </source>
</evidence>
<evidence type="ECO:0000256" key="9">
    <source>
        <dbReference type="ARBA" id="ARBA00023049"/>
    </source>
</evidence>
<dbReference type="AlphaFoldDB" id="X1RFW1"/>
<keyword evidence="4 11" id="KW-0812">Transmembrane</keyword>
<evidence type="ECO:0000256" key="8">
    <source>
        <dbReference type="ARBA" id="ARBA00022989"/>
    </source>
</evidence>
<dbReference type="PANTHER" id="PTHR43221">
    <property type="entry name" value="PROTEASE HTPX"/>
    <property type="match status" value="1"/>
</dbReference>
<comment type="cofactor">
    <cofactor evidence="1">
        <name>Zn(2+)</name>
        <dbReference type="ChEBI" id="CHEBI:29105"/>
    </cofactor>
</comment>
<keyword evidence="5" id="KW-0479">Metal-binding</keyword>
<keyword evidence="2" id="KW-1003">Cell membrane</keyword>
<gene>
    <name evidence="13" type="ORF">S12H4_05083</name>
</gene>
<keyword evidence="9" id="KW-0482">Metalloprotease</keyword>
<dbReference type="GO" id="GO:0004222">
    <property type="term" value="F:metalloendopeptidase activity"/>
    <property type="evidence" value="ECO:0007669"/>
    <property type="project" value="InterPro"/>
</dbReference>
<evidence type="ECO:0000313" key="13">
    <source>
        <dbReference type="EMBL" id="GAI62030.1"/>
    </source>
</evidence>
<feature type="transmembrane region" description="Helical" evidence="11">
    <location>
        <begin position="142"/>
        <end position="163"/>
    </location>
</feature>
<dbReference type="GO" id="GO:0046872">
    <property type="term" value="F:metal ion binding"/>
    <property type="evidence" value="ECO:0007669"/>
    <property type="project" value="UniProtKB-KW"/>
</dbReference>
<evidence type="ECO:0000256" key="4">
    <source>
        <dbReference type="ARBA" id="ARBA00022692"/>
    </source>
</evidence>
<evidence type="ECO:0000256" key="6">
    <source>
        <dbReference type="ARBA" id="ARBA00022801"/>
    </source>
</evidence>
<feature type="non-terminal residue" evidence="13">
    <location>
        <position position="331"/>
    </location>
</feature>
<reference evidence="13" key="1">
    <citation type="journal article" date="2014" name="Front. Microbiol.">
        <title>High frequency of phylogenetically diverse reductive dehalogenase-homologous genes in deep subseafloor sedimentary metagenomes.</title>
        <authorList>
            <person name="Kawai M."/>
            <person name="Futagami T."/>
            <person name="Toyoda A."/>
            <person name="Takaki Y."/>
            <person name="Nishi S."/>
            <person name="Hori S."/>
            <person name="Arai W."/>
            <person name="Tsubouchi T."/>
            <person name="Morono Y."/>
            <person name="Uchiyama I."/>
            <person name="Ito T."/>
            <person name="Fujiyama A."/>
            <person name="Inagaki F."/>
            <person name="Takami H."/>
        </authorList>
    </citation>
    <scope>NUCLEOTIDE SEQUENCE</scope>
    <source>
        <strain evidence="13">Expedition CK06-06</strain>
    </source>
</reference>
<keyword evidence="6" id="KW-0378">Hydrolase</keyword>
<organism evidence="13">
    <name type="scientific">marine sediment metagenome</name>
    <dbReference type="NCBI Taxonomy" id="412755"/>
    <lineage>
        <taxon>unclassified sequences</taxon>
        <taxon>metagenomes</taxon>
        <taxon>ecological metagenomes</taxon>
    </lineage>
</organism>